<evidence type="ECO:0000256" key="3">
    <source>
        <dbReference type="ARBA" id="ARBA00023125"/>
    </source>
</evidence>
<reference evidence="7 8" key="1">
    <citation type="submission" date="2021-03" db="EMBL/GenBank/DDBJ databases">
        <title>Glycomyces sp. nov., a novel actinomycete isolated from soil.</title>
        <authorList>
            <person name="Yang X."/>
            <person name="Xu X."/>
        </authorList>
    </citation>
    <scope>NUCLEOTIDE SEQUENCE [LARGE SCALE GENOMIC DNA]</scope>
    <source>
        <strain evidence="7 8">NEAU-S30</strain>
    </source>
</reference>
<dbReference type="InterPro" id="IPR000551">
    <property type="entry name" value="MerR-type_HTH_dom"/>
</dbReference>
<evidence type="ECO:0000256" key="4">
    <source>
        <dbReference type="ARBA" id="ARBA00023163"/>
    </source>
</evidence>
<evidence type="ECO:0000259" key="6">
    <source>
        <dbReference type="PROSITE" id="PS50937"/>
    </source>
</evidence>
<keyword evidence="1" id="KW-0678">Repressor</keyword>
<dbReference type="PROSITE" id="PS50937">
    <property type="entry name" value="HTH_MERR_2"/>
    <property type="match status" value="1"/>
</dbReference>
<dbReference type="Pfam" id="PF13411">
    <property type="entry name" value="MerR_1"/>
    <property type="match status" value="1"/>
</dbReference>
<dbReference type="PANTHER" id="PTHR30204">
    <property type="entry name" value="REDOX-CYCLING DRUG-SENSING TRANSCRIPTIONAL ACTIVATOR SOXR"/>
    <property type="match status" value="1"/>
</dbReference>
<dbReference type="SUPFAM" id="SSF46955">
    <property type="entry name" value="Putative DNA-binding domain"/>
    <property type="match status" value="1"/>
</dbReference>
<evidence type="ECO:0000313" key="7">
    <source>
        <dbReference type="EMBL" id="MBO3732999.1"/>
    </source>
</evidence>
<keyword evidence="3" id="KW-0238">DNA-binding</keyword>
<dbReference type="SMART" id="SM00422">
    <property type="entry name" value="HTH_MERR"/>
    <property type="match status" value="1"/>
</dbReference>
<dbReference type="InterPro" id="IPR009061">
    <property type="entry name" value="DNA-bd_dom_put_sf"/>
</dbReference>
<keyword evidence="8" id="KW-1185">Reference proteome</keyword>
<keyword evidence="5" id="KW-0175">Coiled coil</keyword>
<protein>
    <submittedName>
        <fullName evidence="7">MerR family transcriptional regulator</fullName>
    </submittedName>
</protein>
<dbReference type="PANTHER" id="PTHR30204:SF69">
    <property type="entry name" value="MERR-FAMILY TRANSCRIPTIONAL REGULATOR"/>
    <property type="match status" value="1"/>
</dbReference>
<dbReference type="Gene3D" id="1.10.1660.10">
    <property type="match status" value="1"/>
</dbReference>
<sequence length="129" mass="14327">MSEVMVLIGELSRRTGVNARLLRYYEEQGLLVSDRDGNGYRRYGADAPSRVERIRELLDSGLSSKEIRELLPCAVDDGIRHCDHSRAVLGEGLERLEDQIAALETKRRLLAVQVAAAASRPLEDGPDLP</sequence>
<organism evidence="7 8">
    <name type="scientific">Glycomyces niveus</name>
    <dbReference type="NCBI Taxonomy" id="2820287"/>
    <lineage>
        <taxon>Bacteria</taxon>
        <taxon>Bacillati</taxon>
        <taxon>Actinomycetota</taxon>
        <taxon>Actinomycetes</taxon>
        <taxon>Glycomycetales</taxon>
        <taxon>Glycomycetaceae</taxon>
        <taxon>Glycomyces</taxon>
    </lineage>
</organism>
<keyword evidence="4" id="KW-0804">Transcription</keyword>
<feature type="domain" description="HTH merR-type" evidence="6">
    <location>
        <begin position="8"/>
        <end position="73"/>
    </location>
</feature>
<accession>A0ABS3U2K0</accession>
<gene>
    <name evidence="7" type="ORF">J5V16_09210</name>
</gene>
<dbReference type="PRINTS" id="PR00040">
    <property type="entry name" value="HTHMERR"/>
</dbReference>
<evidence type="ECO:0000256" key="5">
    <source>
        <dbReference type="SAM" id="Coils"/>
    </source>
</evidence>
<dbReference type="Proteomes" id="UP000681341">
    <property type="component" value="Unassembled WGS sequence"/>
</dbReference>
<evidence type="ECO:0000256" key="1">
    <source>
        <dbReference type="ARBA" id="ARBA00022491"/>
    </source>
</evidence>
<proteinExistence type="predicted"/>
<dbReference type="InterPro" id="IPR047057">
    <property type="entry name" value="MerR_fam"/>
</dbReference>
<evidence type="ECO:0000313" key="8">
    <source>
        <dbReference type="Proteomes" id="UP000681341"/>
    </source>
</evidence>
<evidence type="ECO:0000256" key="2">
    <source>
        <dbReference type="ARBA" id="ARBA00023015"/>
    </source>
</evidence>
<comment type="caution">
    <text evidence="7">The sequence shown here is derived from an EMBL/GenBank/DDBJ whole genome shotgun (WGS) entry which is preliminary data.</text>
</comment>
<name>A0ABS3U2K0_9ACTN</name>
<dbReference type="RefSeq" id="WP_208495809.1">
    <property type="nucleotide sequence ID" value="NZ_JAGFNP010000004.1"/>
</dbReference>
<dbReference type="EMBL" id="JAGFNP010000004">
    <property type="protein sequence ID" value="MBO3732999.1"/>
    <property type="molecule type" value="Genomic_DNA"/>
</dbReference>
<feature type="coiled-coil region" evidence="5">
    <location>
        <begin position="86"/>
        <end position="113"/>
    </location>
</feature>
<keyword evidence="2" id="KW-0805">Transcription regulation</keyword>
<dbReference type="PROSITE" id="PS00552">
    <property type="entry name" value="HTH_MERR_1"/>
    <property type="match status" value="1"/>
</dbReference>